<accession>A0A814LWS9</accession>
<evidence type="ECO:0000313" key="3">
    <source>
        <dbReference type="EMBL" id="CAF1122719.1"/>
    </source>
</evidence>
<comment type="caution">
    <text evidence="2">The sequence shown here is derived from an EMBL/GenBank/DDBJ whole genome shotgun (WGS) entry which is preliminary data.</text>
</comment>
<evidence type="ECO:0000313" key="4">
    <source>
        <dbReference type="Proteomes" id="UP000663832"/>
    </source>
</evidence>
<dbReference type="Proteomes" id="UP000663877">
    <property type="component" value="Unassembled WGS sequence"/>
</dbReference>
<proteinExistence type="predicted"/>
<evidence type="ECO:0000256" key="1">
    <source>
        <dbReference type="SAM" id="SignalP"/>
    </source>
</evidence>
<keyword evidence="1" id="KW-0732">Signal</keyword>
<name>A0A814LWS9_9BILA</name>
<dbReference type="Proteomes" id="UP000663832">
    <property type="component" value="Unassembled WGS sequence"/>
</dbReference>
<keyword evidence="4" id="KW-1185">Reference proteome</keyword>
<dbReference type="AlphaFoldDB" id="A0A814LWS9"/>
<reference evidence="2" key="1">
    <citation type="submission" date="2021-02" db="EMBL/GenBank/DDBJ databases">
        <authorList>
            <person name="Nowell W R."/>
        </authorList>
    </citation>
    <scope>NUCLEOTIDE SEQUENCE</scope>
</reference>
<protein>
    <submittedName>
        <fullName evidence="2">Uncharacterized protein</fullName>
    </submittedName>
</protein>
<dbReference type="EMBL" id="CAJNOI010000106">
    <property type="protein sequence ID" value="CAF1069806.1"/>
    <property type="molecule type" value="Genomic_DNA"/>
</dbReference>
<evidence type="ECO:0000313" key="2">
    <source>
        <dbReference type="EMBL" id="CAF1069806.1"/>
    </source>
</evidence>
<sequence length="100" mass="11752">MLLFLCLCCLHDYYMDEECTCDIVFIISKFSISIYKLYSIATIHETKSKLRQSTENTIFNVSVISLFLNNIITFYINTLCGTIFGKELIRLFRPLQQIIY</sequence>
<organism evidence="2 5">
    <name type="scientific">Adineta steineri</name>
    <dbReference type="NCBI Taxonomy" id="433720"/>
    <lineage>
        <taxon>Eukaryota</taxon>
        <taxon>Metazoa</taxon>
        <taxon>Spiralia</taxon>
        <taxon>Gnathifera</taxon>
        <taxon>Rotifera</taxon>
        <taxon>Eurotatoria</taxon>
        <taxon>Bdelloidea</taxon>
        <taxon>Adinetida</taxon>
        <taxon>Adinetidae</taxon>
        <taxon>Adineta</taxon>
    </lineage>
</organism>
<feature type="chain" id="PRO_5035602156" evidence="1">
    <location>
        <begin position="16"/>
        <end position="100"/>
    </location>
</feature>
<dbReference type="EMBL" id="CAJNOM010000138">
    <property type="protein sequence ID" value="CAF1122719.1"/>
    <property type="molecule type" value="Genomic_DNA"/>
</dbReference>
<gene>
    <name evidence="2" type="ORF">BJG266_LOCUS19643</name>
    <name evidence="3" type="ORF">QVE165_LOCUS21486</name>
</gene>
<feature type="signal peptide" evidence="1">
    <location>
        <begin position="1"/>
        <end position="15"/>
    </location>
</feature>
<evidence type="ECO:0000313" key="5">
    <source>
        <dbReference type="Proteomes" id="UP000663877"/>
    </source>
</evidence>